<keyword evidence="2" id="KW-1185">Reference proteome</keyword>
<evidence type="ECO:0000313" key="1">
    <source>
        <dbReference type="EMBL" id="TCO23988.1"/>
    </source>
</evidence>
<sequence length="102" mass="11238">MNGTARGAEDVRAIVVQARELYEFQDFKFAGDYGEDGFLEDYAASVQGEPLGVVVVVTRNDAGNAQHLVVLHRPRSSLLLFSRLMHEKFAGTPNADHFLAES</sequence>
<protein>
    <recommendedName>
        <fullName evidence="3">GNAT family N-acetyltransferase</fullName>
    </recommendedName>
</protein>
<name>A0ABY2BKQ6_9ACTN</name>
<gene>
    <name evidence="1" type="ORF">EV644_10518</name>
</gene>
<dbReference type="Gene3D" id="3.10.450.50">
    <property type="match status" value="1"/>
</dbReference>
<evidence type="ECO:0000313" key="2">
    <source>
        <dbReference type="Proteomes" id="UP000295818"/>
    </source>
</evidence>
<dbReference type="Proteomes" id="UP000295818">
    <property type="component" value="Unassembled WGS sequence"/>
</dbReference>
<dbReference type="EMBL" id="SLWM01000005">
    <property type="protein sequence ID" value="TCO23988.1"/>
    <property type="molecule type" value="Genomic_DNA"/>
</dbReference>
<proteinExistence type="predicted"/>
<comment type="caution">
    <text evidence="1">The sequence shown here is derived from an EMBL/GenBank/DDBJ whole genome shotgun (WGS) entry which is preliminary data.</text>
</comment>
<organism evidence="1 2">
    <name type="scientific">Kribbella orskensis</name>
    <dbReference type="NCBI Taxonomy" id="2512216"/>
    <lineage>
        <taxon>Bacteria</taxon>
        <taxon>Bacillati</taxon>
        <taxon>Actinomycetota</taxon>
        <taxon>Actinomycetes</taxon>
        <taxon>Propionibacteriales</taxon>
        <taxon>Kribbellaceae</taxon>
        <taxon>Kribbella</taxon>
    </lineage>
</organism>
<reference evidence="1 2" key="1">
    <citation type="journal article" date="2015" name="Stand. Genomic Sci.">
        <title>Genomic Encyclopedia of Bacterial and Archaeal Type Strains, Phase III: the genomes of soil and plant-associated and newly described type strains.</title>
        <authorList>
            <person name="Whitman W.B."/>
            <person name="Woyke T."/>
            <person name="Klenk H.P."/>
            <person name="Zhou Y."/>
            <person name="Lilburn T.G."/>
            <person name="Beck B.J."/>
            <person name="De Vos P."/>
            <person name="Vandamme P."/>
            <person name="Eisen J.A."/>
            <person name="Garrity G."/>
            <person name="Hugenholtz P."/>
            <person name="Kyrpides N.C."/>
        </authorList>
    </citation>
    <scope>NUCLEOTIDE SEQUENCE [LARGE SCALE GENOMIC DNA]</scope>
    <source>
        <strain evidence="1 2">VKM Ac-2538</strain>
    </source>
</reference>
<dbReference type="RefSeq" id="WP_132188973.1">
    <property type="nucleotide sequence ID" value="NZ_SLWM01000005.1"/>
</dbReference>
<evidence type="ECO:0008006" key="3">
    <source>
        <dbReference type="Google" id="ProtNLM"/>
    </source>
</evidence>
<accession>A0ABY2BKQ6</accession>